<evidence type="ECO:0000313" key="1">
    <source>
        <dbReference type="EMBL" id="GGP07182.1"/>
    </source>
</evidence>
<organism evidence="1 2">
    <name type="scientific">Oceanobacillus neutriphilus</name>
    <dbReference type="NCBI Taxonomy" id="531815"/>
    <lineage>
        <taxon>Bacteria</taxon>
        <taxon>Bacillati</taxon>
        <taxon>Bacillota</taxon>
        <taxon>Bacilli</taxon>
        <taxon>Bacillales</taxon>
        <taxon>Bacillaceae</taxon>
        <taxon>Oceanobacillus</taxon>
    </lineage>
</organism>
<protein>
    <submittedName>
        <fullName evidence="1">Uncharacterized protein</fullName>
    </submittedName>
</protein>
<accession>A0ABQ2NMJ7</accession>
<dbReference type="EMBL" id="BMLW01000001">
    <property type="protein sequence ID" value="GGP07182.1"/>
    <property type="molecule type" value="Genomic_DNA"/>
</dbReference>
<dbReference type="Proteomes" id="UP000641206">
    <property type="component" value="Unassembled WGS sequence"/>
</dbReference>
<reference evidence="2" key="1">
    <citation type="journal article" date="2019" name="Int. J. Syst. Evol. Microbiol.">
        <title>The Global Catalogue of Microorganisms (GCM) 10K type strain sequencing project: providing services to taxonomists for standard genome sequencing and annotation.</title>
        <authorList>
            <consortium name="The Broad Institute Genomics Platform"/>
            <consortium name="The Broad Institute Genome Sequencing Center for Infectious Disease"/>
            <person name="Wu L."/>
            <person name="Ma J."/>
        </authorList>
    </citation>
    <scope>NUCLEOTIDE SEQUENCE [LARGE SCALE GENOMIC DNA]</scope>
    <source>
        <strain evidence="2">CGMCC 1.7693</strain>
    </source>
</reference>
<gene>
    <name evidence="1" type="ORF">GCM10011346_02140</name>
</gene>
<evidence type="ECO:0000313" key="2">
    <source>
        <dbReference type="Proteomes" id="UP000641206"/>
    </source>
</evidence>
<keyword evidence="2" id="KW-1185">Reference proteome</keyword>
<name>A0ABQ2NMJ7_9BACI</name>
<sequence length="46" mass="5356">MFEGIDRCLFSGMKVELVFELRLTPYIQSLNIGYCADKLVSLWTVR</sequence>
<proteinExistence type="predicted"/>
<comment type="caution">
    <text evidence="1">The sequence shown here is derived from an EMBL/GenBank/DDBJ whole genome shotgun (WGS) entry which is preliminary data.</text>
</comment>